<accession>A0A6J6KH36</accession>
<name>A0A6J6KH36_9ZZZZ</name>
<dbReference type="EMBL" id="CAEZWH010000047">
    <property type="protein sequence ID" value="CAB4649110.1"/>
    <property type="molecule type" value="Genomic_DNA"/>
</dbReference>
<dbReference type="AntiFam" id="ANF00237">
    <property type="entry name" value="Shadow ORF (opposite ahcY)"/>
</dbReference>
<evidence type="ECO:0000313" key="1">
    <source>
        <dbReference type="EMBL" id="CAB4649110.1"/>
    </source>
</evidence>
<sequence length="76" mass="8530">MAATVEIVELGLGDAVVDVDGRKEQLVALGHFVQTLDACGCFFCDALNRFRHLRPLAWFGLQRALQESEHDCKLWV</sequence>
<proteinExistence type="predicted"/>
<gene>
    <name evidence="1" type="ORF">UFOPK2195_00371</name>
</gene>
<protein>
    <submittedName>
        <fullName evidence="1">Unannotated protein</fullName>
    </submittedName>
</protein>
<organism evidence="1">
    <name type="scientific">freshwater metagenome</name>
    <dbReference type="NCBI Taxonomy" id="449393"/>
    <lineage>
        <taxon>unclassified sequences</taxon>
        <taxon>metagenomes</taxon>
        <taxon>ecological metagenomes</taxon>
    </lineage>
</organism>
<dbReference type="AlphaFoldDB" id="A0A6J6KH36"/>
<reference evidence="1" key="1">
    <citation type="submission" date="2020-05" db="EMBL/GenBank/DDBJ databases">
        <authorList>
            <person name="Chiriac C."/>
            <person name="Salcher M."/>
            <person name="Ghai R."/>
            <person name="Kavagutti S V."/>
        </authorList>
    </citation>
    <scope>NUCLEOTIDE SEQUENCE</scope>
</reference>